<reference evidence="4 5" key="1">
    <citation type="submission" date="2016-03" db="EMBL/GenBank/DDBJ databases">
        <title>Pediococcus and Lactobacillus from brewery environment - whole genome sequencing and assembly.</title>
        <authorList>
            <person name="Behr J."/>
            <person name="Geissler A.J."/>
            <person name="Vogel R.F."/>
        </authorList>
    </citation>
    <scope>NUCLEOTIDE SEQUENCE [LARGE SCALE GENOMIC DNA]</scope>
    <source>
        <strain evidence="4 5">TMW 1.1995</strain>
    </source>
</reference>
<dbReference type="InterPro" id="IPR029479">
    <property type="entry name" value="Nitroreductase"/>
</dbReference>
<keyword evidence="2" id="KW-0560">Oxidoreductase</keyword>
<gene>
    <name evidence="4" type="ORF">AYR63_04275</name>
</gene>
<dbReference type="OrthoDB" id="9782629at2"/>
<organism evidence="4 5">
    <name type="scientific">Secundilactobacillus paracollinoides</name>
    <dbReference type="NCBI Taxonomy" id="240427"/>
    <lineage>
        <taxon>Bacteria</taxon>
        <taxon>Bacillati</taxon>
        <taxon>Bacillota</taxon>
        <taxon>Bacilli</taxon>
        <taxon>Lactobacillales</taxon>
        <taxon>Lactobacillaceae</taxon>
        <taxon>Secundilactobacillus</taxon>
    </lineage>
</organism>
<protein>
    <recommendedName>
        <fullName evidence="3">Nitroreductase domain-containing protein</fullName>
    </recommendedName>
</protein>
<accession>A0A1B2IWJ6</accession>
<keyword evidence="5" id="KW-1185">Reference proteome</keyword>
<dbReference type="KEGG" id="lpd:AYR62_13050"/>
<name>A0A1B2IWJ6_9LACO</name>
<feature type="domain" description="Nitroreductase" evidence="3">
    <location>
        <begin position="14"/>
        <end position="191"/>
    </location>
</feature>
<evidence type="ECO:0000313" key="5">
    <source>
        <dbReference type="Proteomes" id="UP000093267"/>
    </source>
</evidence>
<dbReference type="Pfam" id="PF00881">
    <property type="entry name" value="Nitroreductase"/>
    <property type="match status" value="1"/>
</dbReference>
<dbReference type="CDD" id="cd02137">
    <property type="entry name" value="MhqN-like"/>
    <property type="match status" value="1"/>
</dbReference>
<dbReference type="SUPFAM" id="SSF55469">
    <property type="entry name" value="FMN-dependent nitroreductase-like"/>
    <property type="match status" value="1"/>
</dbReference>
<evidence type="ECO:0000256" key="1">
    <source>
        <dbReference type="ARBA" id="ARBA00007118"/>
    </source>
</evidence>
<evidence type="ECO:0000259" key="3">
    <source>
        <dbReference type="Pfam" id="PF00881"/>
    </source>
</evidence>
<dbReference type="Proteomes" id="UP000093267">
    <property type="component" value="Chromosome"/>
</dbReference>
<evidence type="ECO:0000313" key="4">
    <source>
        <dbReference type="EMBL" id="ANZ66425.1"/>
    </source>
</evidence>
<dbReference type="RefSeq" id="WP_056987012.1">
    <property type="nucleotide sequence ID" value="NZ_CP014912.1"/>
</dbReference>
<sequence>MSSTSEPSFQKILTGRHAIHDFDPTVKIDRQELTQMITEATLAPSALNVQPWRIVVIDSPAMKAKIKPLMPNDVHQNETASALIVFFADLQAADNAQFIFDQTKAAGLLPAGVDERYVTMIQTIYQQMSAADLRNSFTLDTALPAMQFMLVARAHGFETGPMTGFDHEKIGSVLGMAPERYVPIIMLAVGKAASAPTESVRLPVTKILSFR</sequence>
<dbReference type="GO" id="GO:0016491">
    <property type="term" value="F:oxidoreductase activity"/>
    <property type="evidence" value="ECO:0007669"/>
    <property type="project" value="UniProtKB-KW"/>
</dbReference>
<dbReference type="AlphaFoldDB" id="A0A1B2IWJ6"/>
<dbReference type="InterPro" id="IPR000415">
    <property type="entry name" value="Nitroreductase-like"/>
</dbReference>
<dbReference type="PANTHER" id="PTHR43673:SF10">
    <property type="entry name" value="NADH DEHYDROGENASE_NAD(P)H NITROREDUCTASE XCC3605-RELATED"/>
    <property type="match status" value="1"/>
</dbReference>
<dbReference type="STRING" id="240427.AYR62_13050"/>
<dbReference type="Gene3D" id="3.40.109.10">
    <property type="entry name" value="NADH Oxidase"/>
    <property type="match status" value="1"/>
</dbReference>
<dbReference type="EMBL" id="CP014924">
    <property type="protein sequence ID" value="ANZ66425.1"/>
    <property type="molecule type" value="Genomic_DNA"/>
</dbReference>
<dbReference type="PANTHER" id="PTHR43673">
    <property type="entry name" value="NAD(P)H NITROREDUCTASE YDGI-RELATED"/>
    <property type="match status" value="1"/>
</dbReference>
<evidence type="ECO:0000256" key="2">
    <source>
        <dbReference type="ARBA" id="ARBA00023002"/>
    </source>
</evidence>
<comment type="similarity">
    <text evidence="1">Belongs to the nitroreductase family.</text>
</comment>
<proteinExistence type="inferred from homology"/>